<dbReference type="EC" id="2.5.1.3" evidence="9"/>
<comment type="caution">
    <text evidence="13">The sequence shown here is derived from an EMBL/GenBank/DDBJ whole genome shotgun (WGS) entry which is preliminary data.</text>
</comment>
<evidence type="ECO:0000256" key="5">
    <source>
        <dbReference type="ARBA" id="ARBA00022977"/>
    </source>
</evidence>
<reference evidence="13 14" key="1">
    <citation type="submission" date="2019-05" db="EMBL/GenBank/DDBJ databases">
        <authorList>
            <person name="Pankratov T."/>
            <person name="Grouzdev D."/>
        </authorList>
    </citation>
    <scope>NUCLEOTIDE SEQUENCE [LARGE SCALE GENOMIC DNA]</scope>
    <source>
        <strain evidence="13 14">KEBCLARHB70R</strain>
    </source>
</reference>
<dbReference type="GO" id="GO:0005737">
    <property type="term" value="C:cytoplasm"/>
    <property type="evidence" value="ECO:0007669"/>
    <property type="project" value="TreeGrafter"/>
</dbReference>
<evidence type="ECO:0000259" key="12">
    <source>
        <dbReference type="Pfam" id="PF02581"/>
    </source>
</evidence>
<gene>
    <name evidence="9" type="primary">thiE</name>
    <name evidence="13" type="ORF">FE263_11005</name>
</gene>
<dbReference type="SUPFAM" id="SSF51391">
    <property type="entry name" value="Thiamin phosphate synthase"/>
    <property type="match status" value="1"/>
</dbReference>
<dbReference type="GO" id="GO:0009228">
    <property type="term" value="P:thiamine biosynthetic process"/>
    <property type="evidence" value="ECO:0007669"/>
    <property type="project" value="UniProtKB-KW"/>
</dbReference>
<dbReference type="InterPro" id="IPR036206">
    <property type="entry name" value="ThiamineP_synth_sf"/>
</dbReference>
<keyword evidence="14" id="KW-1185">Reference proteome</keyword>
<dbReference type="EMBL" id="VCDI01000003">
    <property type="protein sequence ID" value="TLU72855.1"/>
    <property type="molecule type" value="Genomic_DNA"/>
</dbReference>
<keyword evidence="3 9" id="KW-0479">Metal-binding</keyword>
<dbReference type="CDD" id="cd00564">
    <property type="entry name" value="TMP_TenI"/>
    <property type="match status" value="1"/>
</dbReference>
<keyword evidence="4 9" id="KW-0460">Magnesium</keyword>
<evidence type="ECO:0000313" key="13">
    <source>
        <dbReference type="EMBL" id="TLU72855.1"/>
    </source>
</evidence>
<evidence type="ECO:0000256" key="7">
    <source>
        <dbReference type="ARBA" id="ARBA00047851"/>
    </source>
</evidence>
<comment type="catalytic activity">
    <reaction evidence="7 9 10">
        <text>2-(2-carboxy-4-methylthiazol-5-yl)ethyl phosphate + 4-amino-2-methyl-5-(diphosphooxymethyl)pyrimidine + 2 H(+) = thiamine phosphate + CO2 + diphosphate</text>
        <dbReference type="Rhea" id="RHEA:47848"/>
        <dbReference type="ChEBI" id="CHEBI:15378"/>
        <dbReference type="ChEBI" id="CHEBI:16526"/>
        <dbReference type="ChEBI" id="CHEBI:33019"/>
        <dbReference type="ChEBI" id="CHEBI:37575"/>
        <dbReference type="ChEBI" id="CHEBI:57841"/>
        <dbReference type="ChEBI" id="CHEBI:62890"/>
        <dbReference type="EC" id="2.5.1.3"/>
    </reaction>
</comment>
<evidence type="ECO:0000313" key="14">
    <source>
        <dbReference type="Proteomes" id="UP000305654"/>
    </source>
</evidence>
<organism evidence="13 14">
    <name type="scientific">Lichenicoccus roseus</name>
    <dbReference type="NCBI Taxonomy" id="2683649"/>
    <lineage>
        <taxon>Bacteria</taxon>
        <taxon>Pseudomonadati</taxon>
        <taxon>Pseudomonadota</taxon>
        <taxon>Alphaproteobacteria</taxon>
        <taxon>Acetobacterales</taxon>
        <taxon>Acetobacteraceae</taxon>
        <taxon>Lichenicoccus</taxon>
    </lineage>
</organism>
<feature type="binding site" evidence="9">
    <location>
        <begin position="29"/>
        <end position="33"/>
    </location>
    <ligand>
        <name>4-amino-2-methyl-5-(diphosphooxymethyl)pyrimidine</name>
        <dbReference type="ChEBI" id="CHEBI:57841"/>
    </ligand>
</feature>
<keyword evidence="2 9" id="KW-0808">Transferase</keyword>
<dbReference type="UniPathway" id="UPA00060">
    <property type="reaction ID" value="UER00141"/>
</dbReference>
<dbReference type="Proteomes" id="UP000305654">
    <property type="component" value="Unassembled WGS sequence"/>
</dbReference>
<comment type="function">
    <text evidence="9">Condenses 4-methyl-5-(beta-hydroxyethyl)thiazole monophosphate (THZ-P) and 2-methyl-4-amino-5-hydroxymethyl pyrimidine pyrophosphate (HMP-PP) to form thiamine monophosphate (TMP).</text>
</comment>
<evidence type="ECO:0000256" key="6">
    <source>
        <dbReference type="ARBA" id="ARBA00047334"/>
    </source>
</evidence>
<feature type="binding site" evidence="9">
    <location>
        <position position="81"/>
    </location>
    <ligand>
        <name>Mg(2+)</name>
        <dbReference type="ChEBI" id="CHEBI:18420"/>
    </ligand>
</feature>
<feature type="binding site" evidence="9">
    <location>
        <position position="129"/>
    </location>
    <ligand>
        <name>4-amino-2-methyl-5-(diphosphooxymethyl)pyrimidine</name>
        <dbReference type="ChEBI" id="CHEBI:57841"/>
    </ligand>
</feature>
<evidence type="ECO:0000256" key="11">
    <source>
        <dbReference type="RuleBase" id="RU004253"/>
    </source>
</evidence>
<dbReference type="GO" id="GO:0004789">
    <property type="term" value="F:thiamine-phosphate diphosphorylase activity"/>
    <property type="evidence" value="ECO:0007669"/>
    <property type="project" value="UniProtKB-UniRule"/>
</dbReference>
<dbReference type="OrthoDB" id="9794842at2"/>
<dbReference type="NCBIfam" id="TIGR00693">
    <property type="entry name" value="thiE"/>
    <property type="match status" value="1"/>
</dbReference>
<comment type="cofactor">
    <cofactor evidence="9">
        <name>Mg(2+)</name>
        <dbReference type="ChEBI" id="CHEBI:18420"/>
    </cofactor>
    <text evidence="9">Binds 1 Mg(2+) ion per subunit.</text>
</comment>
<feature type="binding site" evidence="9">
    <location>
        <position position="61"/>
    </location>
    <ligand>
        <name>4-amino-2-methyl-5-(diphosphooxymethyl)pyrimidine</name>
        <dbReference type="ChEBI" id="CHEBI:57841"/>
    </ligand>
</feature>
<evidence type="ECO:0000256" key="9">
    <source>
        <dbReference type="HAMAP-Rule" id="MF_00097"/>
    </source>
</evidence>
<evidence type="ECO:0000256" key="2">
    <source>
        <dbReference type="ARBA" id="ARBA00022679"/>
    </source>
</evidence>
<evidence type="ECO:0000256" key="10">
    <source>
        <dbReference type="RuleBase" id="RU003826"/>
    </source>
</evidence>
<dbReference type="Pfam" id="PF02581">
    <property type="entry name" value="TMP-TENI"/>
    <property type="match status" value="1"/>
</dbReference>
<dbReference type="GO" id="GO:0000287">
    <property type="term" value="F:magnesium ion binding"/>
    <property type="evidence" value="ECO:0007669"/>
    <property type="project" value="UniProtKB-UniRule"/>
</dbReference>
<dbReference type="HAMAP" id="MF_00097">
    <property type="entry name" value="TMP_synthase"/>
    <property type="match status" value="1"/>
</dbReference>
<comment type="caution">
    <text evidence="9">Lacks conserved residue(s) required for the propagation of feature annotation.</text>
</comment>
<sequence length="210" mass="22893">MGLPSRIYPVVDSAAWVQRLVEHGARLIQLRVKSTDTARLRQQIRSARLACVAAGATLVVNDHWQLAIEEGASVIHLGQEDLDEADREAIRRSGARLGISTHSDEELERALVLAPDYVALGPVYPTTLKVMPWAPQGLDRIGEWRRRIGRLPLVAIGGITLERAAGCLEAGADCVAVVSDIVGHADPEARMSAWVRILDDQSQNAAGTWR</sequence>
<evidence type="ECO:0000256" key="3">
    <source>
        <dbReference type="ARBA" id="ARBA00022723"/>
    </source>
</evidence>
<feature type="binding site" evidence="9">
    <location>
        <position position="62"/>
    </location>
    <ligand>
        <name>Mg(2+)</name>
        <dbReference type="ChEBI" id="CHEBI:18420"/>
    </ligand>
</feature>
<evidence type="ECO:0000256" key="1">
    <source>
        <dbReference type="ARBA" id="ARBA00005165"/>
    </source>
</evidence>
<dbReference type="NCBIfam" id="NF000734">
    <property type="entry name" value="PRK00043.1-5"/>
    <property type="match status" value="1"/>
</dbReference>
<dbReference type="PANTHER" id="PTHR20857:SF15">
    <property type="entry name" value="THIAMINE-PHOSPHATE SYNTHASE"/>
    <property type="match status" value="1"/>
</dbReference>
<evidence type="ECO:0000256" key="4">
    <source>
        <dbReference type="ARBA" id="ARBA00022842"/>
    </source>
</evidence>
<feature type="binding site" evidence="9">
    <location>
        <position position="100"/>
    </location>
    <ligand>
        <name>4-amino-2-methyl-5-(diphosphooxymethyl)pyrimidine</name>
        <dbReference type="ChEBI" id="CHEBI:57841"/>
    </ligand>
</feature>
<feature type="binding site" evidence="9">
    <location>
        <begin position="178"/>
        <end position="179"/>
    </location>
    <ligand>
        <name>2-[(2R,5Z)-2-carboxy-4-methylthiazol-5(2H)-ylidene]ethyl phosphate</name>
        <dbReference type="ChEBI" id="CHEBI:62899"/>
    </ligand>
</feature>
<proteinExistence type="inferred from homology"/>
<feature type="binding site" evidence="9">
    <location>
        <position position="158"/>
    </location>
    <ligand>
        <name>2-[(2R,5Z)-2-carboxy-4-methylthiazol-5(2H)-ylidene]ethyl phosphate</name>
        <dbReference type="ChEBI" id="CHEBI:62899"/>
    </ligand>
</feature>
<dbReference type="PANTHER" id="PTHR20857">
    <property type="entry name" value="THIAMINE-PHOSPHATE PYROPHOSPHORYLASE"/>
    <property type="match status" value="1"/>
</dbReference>
<comment type="catalytic activity">
    <reaction evidence="6 9 10">
        <text>4-methyl-5-(2-phosphooxyethyl)-thiazole + 4-amino-2-methyl-5-(diphosphooxymethyl)pyrimidine + H(+) = thiamine phosphate + diphosphate</text>
        <dbReference type="Rhea" id="RHEA:22328"/>
        <dbReference type="ChEBI" id="CHEBI:15378"/>
        <dbReference type="ChEBI" id="CHEBI:33019"/>
        <dbReference type="ChEBI" id="CHEBI:37575"/>
        <dbReference type="ChEBI" id="CHEBI:57841"/>
        <dbReference type="ChEBI" id="CHEBI:58296"/>
        <dbReference type="EC" id="2.5.1.3"/>
    </reaction>
</comment>
<dbReference type="InterPro" id="IPR013785">
    <property type="entry name" value="Aldolase_TIM"/>
</dbReference>
<dbReference type="InterPro" id="IPR022998">
    <property type="entry name" value="ThiamineP_synth_TenI"/>
</dbReference>
<dbReference type="AlphaFoldDB" id="A0A5R9J5E7"/>
<keyword evidence="5 9" id="KW-0784">Thiamine biosynthesis</keyword>
<comment type="catalytic activity">
    <reaction evidence="8 9 10">
        <text>2-[(2R,5Z)-2-carboxy-4-methylthiazol-5(2H)-ylidene]ethyl phosphate + 4-amino-2-methyl-5-(diphosphooxymethyl)pyrimidine + 2 H(+) = thiamine phosphate + CO2 + diphosphate</text>
        <dbReference type="Rhea" id="RHEA:47844"/>
        <dbReference type="ChEBI" id="CHEBI:15378"/>
        <dbReference type="ChEBI" id="CHEBI:16526"/>
        <dbReference type="ChEBI" id="CHEBI:33019"/>
        <dbReference type="ChEBI" id="CHEBI:37575"/>
        <dbReference type="ChEBI" id="CHEBI:57841"/>
        <dbReference type="ChEBI" id="CHEBI:62899"/>
        <dbReference type="EC" id="2.5.1.3"/>
    </reaction>
</comment>
<evidence type="ECO:0000256" key="8">
    <source>
        <dbReference type="ARBA" id="ARBA00047883"/>
    </source>
</evidence>
<comment type="similarity">
    <text evidence="9 10">Belongs to the thiamine-phosphate synthase family.</text>
</comment>
<accession>A0A5R9J5E7</accession>
<feature type="domain" description="Thiamine phosphate synthase/TenI" evidence="12">
    <location>
        <begin position="13"/>
        <end position="181"/>
    </location>
</feature>
<protein>
    <recommendedName>
        <fullName evidence="9">Thiamine-phosphate synthase</fullName>
        <shortName evidence="9">TP synthase</shortName>
        <shortName evidence="9">TPS</shortName>
        <ecNumber evidence="9">2.5.1.3</ecNumber>
    </recommendedName>
    <alternativeName>
        <fullName evidence="9">Thiamine-phosphate pyrophosphorylase</fullName>
        <shortName evidence="9">TMP pyrophosphorylase</shortName>
        <shortName evidence="9">TMP-PPase</shortName>
    </alternativeName>
</protein>
<dbReference type="Gene3D" id="3.20.20.70">
    <property type="entry name" value="Aldolase class I"/>
    <property type="match status" value="1"/>
</dbReference>
<dbReference type="GO" id="GO:0009229">
    <property type="term" value="P:thiamine diphosphate biosynthetic process"/>
    <property type="evidence" value="ECO:0007669"/>
    <property type="project" value="UniProtKB-UniRule"/>
</dbReference>
<name>A0A5R9J5E7_9PROT</name>
<comment type="pathway">
    <text evidence="1 9 11">Cofactor biosynthesis; thiamine diphosphate biosynthesis; thiamine phosphate from 4-amino-2-methyl-5-diphosphomethylpyrimidine and 4-methyl-5-(2-phosphoethyl)-thiazole: step 1/1.</text>
</comment>
<dbReference type="InterPro" id="IPR034291">
    <property type="entry name" value="TMP_synthase"/>
</dbReference>